<reference evidence="1 2" key="1">
    <citation type="journal article" date="2018" name="New Phytol.">
        <title>Phylogenomics of Endogonaceae and evolution of mycorrhizas within Mucoromycota.</title>
        <authorList>
            <person name="Chang Y."/>
            <person name="Desiro A."/>
            <person name="Na H."/>
            <person name="Sandor L."/>
            <person name="Lipzen A."/>
            <person name="Clum A."/>
            <person name="Barry K."/>
            <person name="Grigoriev I.V."/>
            <person name="Martin F.M."/>
            <person name="Stajich J.E."/>
            <person name="Smith M.E."/>
            <person name="Bonito G."/>
            <person name="Spatafora J.W."/>
        </authorList>
    </citation>
    <scope>NUCLEOTIDE SEQUENCE [LARGE SCALE GENOMIC DNA]</scope>
    <source>
        <strain evidence="1 2">GMNB39</strain>
    </source>
</reference>
<dbReference type="AlphaFoldDB" id="A0A432ZYA6"/>
<dbReference type="OrthoDB" id="5397087at2759"/>
<evidence type="ECO:0000313" key="2">
    <source>
        <dbReference type="Proteomes" id="UP000268093"/>
    </source>
</evidence>
<name>A0A432ZYA6_9FUNG</name>
<comment type="caution">
    <text evidence="1">The sequence shown here is derived from an EMBL/GenBank/DDBJ whole genome shotgun (WGS) entry which is preliminary data.</text>
</comment>
<dbReference type="Proteomes" id="UP000268093">
    <property type="component" value="Unassembled WGS sequence"/>
</dbReference>
<dbReference type="EMBL" id="RBNI01029873">
    <property type="protein sequence ID" value="RUO95440.1"/>
    <property type="molecule type" value="Genomic_DNA"/>
</dbReference>
<evidence type="ECO:0000313" key="1">
    <source>
        <dbReference type="EMBL" id="RUO95440.1"/>
    </source>
</evidence>
<organism evidence="1 2">
    <name type="scientific">Jimgerdemannia flammicorona</name>
    <dbReference type="NCBI Taxonomy" id="994334"/>
    <lineage>
        <taxon>Eukaryota</taxon>
        <taxon>Fungi</taxon>
        <taxon>Fungi incertae sedis</taxon>
        <taxon>Mucoromycota</taxon>
        <taxon>Mucoromycotina</taxon>
        <taxon>Endogonomycetes</taxon>
        <taxon>Endogonales</taxon>
        <taxon>Endogonaceae</taxon>
        <taxon>Jimgerdemannia</taxon>
    </lineage>
</organism>
<proteinExistence type="predicted"/>
<protein>
    <submittedName>
        <fullName evidence="1">Uncharacterized protein</fullName>
    </submittedName>
</protein>
<sequence>MCLHAEPSILGLSSKFTIVADYGSVKGDICDHAQVGGGNFFPFSGIGKQSSHIFLSPQLHCHVRRFLVSSFPLTIENQERAYIAASHRTDRNIEARMESARKASEIHKRRTGKALLVTCKTRRRRSAVVTSA</sequence>
<keyword evidence="2" id="KW-1185">Reference proteome</keyword>
<gene>
    <name evidence="1" type="ORF">BC936DRAFT_144017</name>
</gene>
<accession>A0A432ZYA6</accession>